<feature type="domain" description="Peptidase C14 caspase" evidence="3">
    <location>
        <begin position="112"/>
        <end position="464"/>
    </location>
</feature>
<evidence type="ECO:0000256" key="1">
    <source>
        <dbReference type="ARBA" id="ARBA00009005"/>
    </source>
</evidence>
<organism evidence="4 5">
    <name type="scientific">Coprinellus micaceus</name>
    <name type="common">Glistening ink-cap mushroom</name>
    <name type="synonym">Coprinus micaceus</name>
    <dbReference type="NCBI Taxonomy" id="71717"/>
    <lineage>
        <taxon>Eukaryota</taxon>
        <taxon>Fungi</taxon>
        <taxon>Dikarya</taxon>
        <taxon>Basidiomycota</taxon>
        <taxon>Agaricomycotina</taxon>
        <taxon>Agaricomycetes</taxon>
        <taxon>Agaricomycetidae</taxon>
        <taxon>Agaricales</taxon>
        <taxon>Agaricineae</taxon>
        <taxon>Psathyrellaceae</taxon>
        <taxon>Coprinellus</taxon>
    </lineage>
</organism>
<dbReference type="PANTHER" id="PTHR48104:SF30">
    <property type="entry name" value="METACASPASE-1"/>
    <property type="match status" value="1"/>
</dbReference>
<reference evidence="4 5" key="1">
    <citation type="journal article" date="2019" name="Nat. Ecol. Evol.">
        <title>Megaphylogeny resolves global patterns of mushroom evolution.</title>
        <authorList>
            <person name="Varga T."/>
            <person name="Krizsan K."/>
            <person name="Foldi C."/>
            <person name="Dima B."/>
            <person name="Sanchez-Garcia M."/>
            <person name="Sanchez-Ramirez S."/>
            <person name="Szollosi G.J."/>
            <person name="Szarkandi J.G."/>
            <person name="Papp V."/>
            <person name="Albert L."/>
            <person name="Andreopoulos W."/>
            <person name="Angelini C."/>
            <person name="Antonin V."/>
            <person name="Barry K.W."/>
            <person name="Bougher N.L."/>
            <person name="Buchanan P."/>
            <person name="Buyck B."/>
            <person name="Bense V."/>
            <person name="Catcheside P."/>
            <person name="Chovatia M."/>
            <person name="Cooper J."/>
            <person name="Damon W."/>
            <person name="Desjardin D."/>
            <person name="Finy P."/>
            <person name="Geml J."/>
            <person name="Haridas S."/>
            <person name="Hughes K."/>
            <person name="Justo A."/>
            <person name="Karasinski D."/>
            <person name="Kautmanova I."/>
            <person name="Kiss B."/>
            <person name="Kocsube S."/>
            <person name="Kotiranta H."/>
            <person name="LaButti K.M."/>
            <person name="Lechner B.E."/>
            <person name="Liimatainen K."/>
            <person name="Lipzen A."/>
            <person name="Lukacs Z."/>
            <person name="Mihaltcheva S."/>
            <person name="Morgado L.N."/>
            <person name="Niskanen T."/>
            <person name="Noordeloos M.E."/>
            <person name="Ohm R.A."/>
            <person name="Ortiz-Santana B."/>
            <person name="Ovrebo C."/>
            <person name="Racz N."/>
            <person name="Riley R."/>
            <person name="Savchenko A."/>
            <person name="Shiryaev A."/>
            <person name="Soop K."/>
            <person name="Spirin V."/>
            <person name="Szebenyi C."/>
            <person name="Tomsovsky M."/>
            <person name="Tulloss R.E."/>
            <person name="Uehling J."/>
            <person name="Grigoriev I.V."/>
            <person name="Vagvolgyi C."/>
            <person name="Papp T."/>
            <person name="Martin F.M."/>
            <person name="Miettinen O."/>
            <person name="Hibbett D.S."/>
            <person name="Nagy L.G."/>
        </authorList>
    </citation>
    <scope>NUCLEOTIDE SEQUENCE [LARGE SCALE GENOMIC DNA]</scope>
    <source>
        <strain evidence="4 5">FP101781</strain>
    </source>
</reference>
<name>A0A4Y7TNL2_COPMI</name>
<evidence type="ECO:0000313" key="4">
    <source>
        <dbReference type="EMBL" id="TEB35142.1"/>
    </source>
</evidence>
<proteinExistence type="inferred from homology"/>
<dbReference type="GO" id="GO:0004197">
    <property type="term" value="F:cysteine-type endopeptidase activity"/>
    <property type="evidence" value="ECO:0007669"/>
    <property type="project" value="InterPro"/>
</dbReference>
<protein>
    <recommendedName>
        <fullName evidence="3">Peptidase C14 caspase domain-containing protein</fullName>
    </recommendedName>
</protein>
<gene>
    <name evidence="4" type="ORF">FA13DRAFT_1728942</name>
</gene>
<accession>A0A4Y7TNL2</accession>
<dbReference type="InterPro" id="IPR050452">
    <property type="entry name" value="Metacaspase"/>
</dbReference>
<feature type="region of interest" description="Disordered" evidence="2">
    <location>
        <begin position="292"/>
        <end position="326"/>
    </location>
</feature>
<sequence>MKIVRFITSVTRKIVKPPPIIIPTSPPLIQAPTPQVVEDDQPEASSSTAPPLPPKLPRKPLKRALLIGIQDSPPEKTPASAKMAKKARRLSQRVAKKLKPQHTRENSIESSTLLGCHKDVQAMKQVLIDLYGYKLDEIEVLIDGENPGGLLPTKENILNKLDEFVADAQAGDTFFFHFSGHSTQEPTDDEDEEDGMDEFIVTYDNQKIQDNVLKEKLVDRLPVGSRLTAVFDTCHSASMLDLKHCRCNRVYVPWVNKGKRGSVTMWNDVVRKGAIPISPIVTDQWRFPNSRYGRGRGSSISQRLEASAPQSTTSSGQARPAVKRQSKVIPSAPEGVIHAPVPVVPLSAISRDKTLSIQTEGGWFGSFGGESSPIARCASPMELFCQGWCKPEPNHHAKYPVVISLSAAKDGQRAWEDATGSSMTQTLVKILRQNPNPNLHDLLMDISHELHTKYLDIHAKARDYKRQMRTYNLKRIARGAKASEADPAEMDNFQDPQISSLYPLDTRAERWAP</sequence>
<feature type="region of interest" description="Disordered" evidence="2">
    <location>
        <begin position="21"/>
        <end position="58"/>
    </location>
</feature>
<dbReference type="Gene3D" id="3.40.50.12660">
    <property type="match status" value="1"/>
</dbReference>
<dbReference type="OrthoDB" id="3223806at2759"/>
<dbReference type="AlphaFoldDB" id="A0A4Y7TNL2"/>
<keyword evidence="5" id="KW-1185">Reference proteome</keyword>
<dbReference type="GO" id="GO:0006508">
    <property type="term" value="P:proteolysis"/>
    <property type="evidence" value="ECO:0007669"/>
    <property type="project" value="InterPro"/>
</dbReference>
<evidence type="ECO:0000256" key="2">
    <source>
        <dbReference type="SAM" id="MobiDB-lite"/>
    </source>
</evidence>
<evidence type="ECO:0000259" key="3">
    <source>
        <dbReference type="Pfam" id="PF00656"/>
    </source>
</evidence>
<dbReference type="EMBL" id="QPFP01000008">
    <property type="protein sequence ID" value="TEB35142.1"/>
    <property type="molecule type" value="Genomic_DNA"/>
</dbReference>
<dbReference type="Proteomes" id="UP000298030">
    <property type="component" value="Unassembled WGS sequence"/>
</dbReference>
<feature type="compositionally biased region" description="Polar residues" evidence="2">
    <location>
        <begin position="300"/>
        <end position="317"/>
    </location>
</feature>
<dbReference type="GO" id="GO:0005737">
    <property type="term" value="C:cytoplasm"/>
    <property type="evidence" value="ECO:0007669"/>
    <property type="project" value="TreeGrafter"/>
</dbReference>
<evidence type="ECO:0000313" key="5">
    <source>
        <dbReference type="Proteomes" id="UP000298030"/>
    </source>
</evidence>
<dbReference type="PANTHER" id="PTHR48104">
    <property type="entry name" value="METACASPASE-4"/>
    <property type="match status" value="1"/>
</dbReference>
<feature type="region of interest" description="Disordered" evidence="2">
    <location>
        <begin position="479"/>
        <end position="506"/>
    </location>
</feature>
<dbReference type="Pfam" id="PF00656">
    <property type="entry name" value="Peptidase_C14"/>
    <property type="match status" value="1"/>
</dbReference>
<comment type="similarity">
    <text evidence="1">Belongs to the peptidase C14B family.</text>
</comment>
<dbReference type="InterPro" id="IPR011600">
    <property type="entry name" value="Pept_C14_caspase"/>
</dbReference>
<comment type="caution">
    <text evidence="4">The sequence shown here is derived from an EMBL/GenBank/DDBJ whole genome shotgun (WGS) entry which is preliminary data.</text>
</comment>